<keyword evidence="5" id="KW-0346">Stress response</keyword>
<dbReference type="Gene3D" id="1.20.120.790">
    <property type="entry name" value="Heat shock protein 90, C-terminal domain"/>
    <property type="match status" value="1"/>
</dbReference>
<dbReference type="Gene3D" id="3.30.565.10">
    <property type="entry name" value="Histidine kinase-like ATPase, C-terminal domain"/>
    <property type="match status" value="1"/>
</dbReference>
<comment type="function">
    <text evidence="5">Molecular chaperone. Has ATPase activity.</text>
</comment>
<comment type="subunit">
    <text evidence="5">Homodimer.</text>
</comment>
<protein>
    <recommendedName>
        <fullName evidence="5">Chaperone protein HtpG</fullName>
    </recommendedName>
    <alternativeName>
        <fullName evidence="5">Heat shock protein HtpG</fullName>
    </alternativeName>
    <alternativeName>
        <fullName evidence="5">High temperature protein G</fullName>
    </alternativeName>
</protein>
<dbReference type="InterPro" id="IPR020575">
    <property type="entry name" value="Hsp90_N"/>
</dbReference>
<dbReference type="KEGG" id="eio:H9L01_01695"/>
<sequence length="628" mass="72743">MARKKQFKAESQRLLDLMINSIYTNKEIFLRELISNASDATDKLYFKSLQDGSMDVDKDSLKIEIDIDKESRHLIIKDHGIGMDEKELEQFLGTIAKSDSHAFKNALEEDSDVDVIGQFGVGFYSAFMVSSQVEVISRAFGSDEAYKFTSNGLDGYRIEEAEREDHGTTVICTIKESTDDDNYDQYLESFTLQHLIKQYSDYIRYPIVMDVEHYDEEESTIERETINSMIPLWKRSKSDVSEEELNQFYKDKFHDYEDPFKTIRMSVEGNPSFDALLFIPKHVPMNFYSTQYEPGLQLYSRGVFIMEHNKSLIPEHFRFVRGLVDSPDLNLNISREILQNDRQLTLISNRIERKIRTELETMLKNDREAYQELWEQFGMTIKYGLYSSFGMKRDELQDLLLFRSSHDESYHTLKEYVSRMKEDQTEIFYVAGESVSKCQMLPQTEFVTDKGYEVLYLTDEIDEFVIQILQSYEEKGFKSINQGDLDLIDEETKEKISKKTEEAQSLISALKDSLSSKVDEVRLSTRLVNHPVCLVSEDGMSFEMEKVLNAMPDSQEEFKAKRILEINPDHELLGALEAIYEKDASLLDTYATVLYDQACLIEGLPIEDPVDFSKKIAGLMVESSKKLS</sequence>
<dbReference type="PROSITE" id="PS00298">
    <property type="entry name" value="HSP90"/>
    <property type="match status" value="1"/>
</dbReference>
<dbReference type="PANTHER" id="PTHR11528">
    <property type="entry name" value="HEAT SHOCK PROTEIN 90 FAMILY MEMBER"/>
    <property type="match status" value="1"/>
</dbReference>
<dbReference type="Proteomes" id="UP000515928">
    <property type="component" value="Chromosome"/>
</dbReference>
<feature type="binding site" evidence="6">
    <location>
        <position position="335"/>
    </location>
    <ligand>
        <name>ATP</name>
        <dbReference type="ChEBI" id="CHEBI:30616"/>
    </ligand>
</feature>
<keyword evidence="5" id="KW-0963">Cytoplasm</keyword>
<dbReference type="PIRSF" id="PIRSF002583">
    <property type="entry name" value="Hsp90"/>
    <property type="match status" value="1"/>
</dbReference>
<name>A0A7G9RZS7_9FIRM</name>
<dbReference type="HAMAP" id="MF_00505">
    <property type="entry name" value="HSP90"/>
    <property type="match status" value="1"/>
</dbReference>
<evidence type="ECO:0000256" key="3">
    <source>
        <dbReference type="ARBA" id="ARBA00022840"/>
    </source>
</evidence>
<evidence type="ECO:0000256" key="2">
    <source>
        <dbReference type="ARBA" id="ARBA00022741"/>
    </source>
</evidence>
<comment type="similarity">
    <text evidence="1 5">Belongs to the heat shock protein 90 family.</text>
</comment>
<evidence type="ECO:0000259" key="7">
    <source>
        <dbReference type="SMART" id="SM00387"/>
    </source>
</evidence>
<feature type="binding site" evidence="6">
    <location>
        <position position="83"/>
    </location>
    <ligand>
        <name>ATP</name>
        <dbReference type="ChEBI" id="CHEBI:30616"/>
    </ligand>
</feature>
<dbReference type="RefSeq" id="WP_187534222.1">
    <property type="nucleotide sequence ID" value="NZ_CBCSHU010000001.1"/>
</dbReference>
<organism evidence="8 9">
    <name type="scientific">Erysipelothrix inopinata</name>
    <dbReference type="NCBI Taxonomy" id="225084"/>
    <lineage>
        <taxon>Bacteria</taxon>
        <taxon>Bacillati</taxon>
        <taxon>Bacillota</taxon>
        <taxon>Erysipelotrichia</taxon>
        <taxon>Erysipelotrichales</taxon>
        <taxon>Erysipelotrichaceae</taxon>
        <taxon>Erysipelothrix</taxon>
    </lineage>
</organism>
<keyword evidence="9" id="KW-1185">Reference proteome</keyword>
<dbReference type="Pfam" id="PF00183">
    <property type="entry name" value="HSP90"/>
    <property type="match status" value="1"/>
</dbReference>
<dbReference type="CDD" id="cd16927">
    <property type="entry name" value="HATPase_Hsp90-like"/>
    <property type="match status" value="1"/>
</dbReference>
<feature type="binding site" evidence="6">
    <location>
        <position position="168"/>
    </location>
    <ligand>
        <name>ATP</name>
        <dbReference type="ChEBI" id="CHEBI:30616"/>
    </ligand>
</feature>
<dbReference type="GO" id="GO:0051082">
    <property type="term" value="F:unfolded protein binding"/>
    <property type="evidence" value="ECO:0007669"/>
    <property type="project" value="UniProtKB-UniRule"/>
</dbReference>
<dbReference type="Gene3D" id="3.30.230.80">
    <property type="match status" value="1"/>
</dbReference>
<dbReference type="NCBIfam" id="NF003555">
    <property type="entry name" value="PRK05218.1"/>
    <property type="match status" value="1"/>
</dbReference>
<dbReference type="GO" id="GO:0005524">
    <property type="term" value="F:ATP binding"/>
    <property type="evidence" value="ECO:0007669"/>
    <property type="project" value="UniProtKB-UniRule"/>
</dbReference>
<dbReference type="InterPro" id="IPR019805">
    <property type="entry name" value="Heat_shock_protein_90_CS"/>
</dbReference>
<dbReference type="PRINTS" id="PR00775">
    <property type="entry name" value="HEATSHOCK90"/>
</dbReference>
<keyword evidence="2 5" id="KW-0547">Nucleotide-binding</keyword>
<dbReference type="SMART" id="SM00387">
    <property type="entry name" value="HATPase_c"/>
    <property type="match status" value="1"/>
</dbReference>
<feature type="binding site" evidence="6">
    <location>
        <begin position="118"/>
        <end position="123"/>
    </location>
    <ligand>
        <name>ATP</name>
        <dbReference type="ChEBI" id="CHEBI:30616"/>
    </ligand>
</feature>
<dbReference type="AlphaFoldDB" id="A0A7G9RZS7"/>
<evidence type="ECO:0000256" key="4">
    <source>
        <dbReference type="ARBA" id="ARBA00023186"/>
    </source>
</evidence>
<dbReference type="GO" id="GO:0016887">
    <property type="term" value="F:ATP hydrolysis activity"/>
    <property type="evidence" value="ECO:0007669"/>
    <property type="project" value="InterPro"/>
</dbReference>
<dbReference type="GO" id="GO:0005737">
    <property type="term" value="C:cytoplasm"/>
    <property type="evidence" value="ECO:0007669"/>
    <property type="project" value="UniProtKB-SubCell"/>
</dbReference>
<reference evidence="8 9" key="1">
    <citation type="submission" date="2020-08" db="EMBL/GenBank/DDBJ databases">
        <title>Genome sequence of Erysipelothrix inopinata DSM 15511T.</title>
        <authorList>
            <person name="Hyun D.-W."/>
            <person name="Bae J.-W."/>
        </authorList>
    </citation>
    <scope>NUCLEOTIDE SEQUENCE [LARGE SCALE GENOMIC DNA]</scope>
    <source>
        <strain evidence="8 9">DSM 15511</strain>
    </source>
</reference>
<dbReference type="GO" id="GO:0140662">
    <property type="term" value="F:ATP-dependent protein folding chaperone"/>
    <property type="evidence" value="ECO:0007669"/>
    <property type="project" value="InterPro"/>
</dbReference>
<accession>A0A7G9RZS7</accession>
<dbReference type="Pfam" id="PF13589">
    <property type="entry name" value="HATPase_c_3"/>
    <property type="match status" value="1"/>
</dbReference>
<feature type="binding site" evidence="6">
    <location>
        <position position="32"/>
    </location>
    <ligand>
        <name>ATP</name>
        <dbReference type="ChEBI" id="CHEBI:30616"/>
    </ligand>
</feature>
<evidence type="ECO:0000256" key="5">
    <source>
        <dbReference type="HAMAP-Rule" id="MF_00505"/>
    </source>
</evidence>
<evidence type="ECO:0000313" key="8">
    <source>
        <dbReference type="EMBL" id="QNN61102.1"/>
    </source>
</evidence>
<keyword evidence="4 5" id="KW-0143">Chaperone</keyword>
<dbReference type="SUPFAM" id="SSF55874">
    <property type="entry name" value="ATPase domain of HSP90 chaperone/DNA topoisomerase II/histidine kinase"/>
    <property type="match status" value="1"/>
</dbReference>
<evidence type="ECO:0000256" key="1">
    <source>
        <dbReference type="ARBA" id="ARBA00008239"/>
    </source>
</evidence>
<evidence type="ECO:0000256" key="6">
    <source>
        <dbReference type="PIRSR" id="PIRSR002583-1"/>
    </source>
</evidence>
<proteinExistence type="inferred from homology"/>
<dbReference type="EMBL" id="CP060715">
    <property type="protein sequence ID" value="QNN61102.1"/>
    <property type="molecule type" value="Genomic_DNA"/>
</dbReference>
<feature type="binding site" evidence="6">
    <location>
        <position position="78"/>
    </location>
    <ligand>
        <name>ATP</name>
        <dbReference type="ChEBI" id="CHEBI:30616"/>
    </ligand>
</feature>
<dbReference type="SUPFAM" id="SSF110942">
    <property type="entry name" value="HSP90 C-terminal domain"/>
    <property type="match status" value="1"/>
</dbReference>
<comment type="caution">
    <text evidence="5">Lacks conserved residue(s) required for the propagation of feature annotation.</text>
</comment>
<evidence type="ECO:0000313" key="9">
    <source>
        <dbReference type="Proteomes" id="UP000515928"/>
    </source>
</evidence>
<dbReference type="InterPro" id="IPR001404">
    <property type="entry name" value="Hsp90_fam"/>
</dbReference>
<dbReference type="InterPro" id="IPR037196">
    <property type="entry name" value="HSP90_C"/>
</dbReference>
<dbReference type="InterPro" id="IPR036890">
    <property type="entry name" value="HATPase_C_sf"/>
</dbReference>
<keyword evidence="3 5" id="KW-0067">ATP-binding</keyword>
<comment type="subcellular location">
    <subcellularLocation>
        <location evidence="5">Cytoplasm</location>
    </subcellularLocation>
</comment>
<feature type="binding site" evidence="6">
    <location>
        <position position="97"/>
    </location>
    <ligand>
        <name>ATP</name>
        <dbReference type="ChEBI" id="CHEBI:30616"/>
    </ligand>
</feature>
<feature type="binding site" evidence="6">
    <location>
        <position position="36"/>
    </location>
    <ligand>
        <name>ATP</name>
        <dbReference type="ChEBI" id="CHEBI:30616"/>
    </ligand>
</feature>
<gene>
    <name evidence="5 8" type="primary">htpG</name>
    <name evidence="8" type="ORF">H9L01_01695</name>
</gene>
<dbReference type="Gene3D" id="3.40.50.11260">
    <property type="match status" value="1"/>
</dbReference>
<feature type="region of interest" description="C" evidence="5">
    <location>
        <begin position="547"/>
        <end position="628"/>
    </location>
</feature>
<dbReference type="SUPFAM" id="SSF54211">
    <property type="entry name" value="Ribosomal protein S5 domain 2-like"/>
    <property type="match status" value="1"/>
</dbReference>
<feature type="domain" description="Histidine kinase/HSP90-like ATPase" evidence="7">
    <location>
        <begin position="25"/>
        <end position="178"/>
    </location>
</feature>
<dbReference type="InterPro" id="IPR020568">
    <property type="entry name" value="Ribosomal_Su5_D2-typ_SF"/>
</dbReference>
<feature type="region of interest" description="A; substrate-binding" evidence="5">
    <location>
        <begin position="1"/>
        <end position="335"/>
    </location>
</feature>
<dbReference type="InterPro" id="IPR003594">
    <property type="entry name" value="HATPase_dom"/>
</dbReference>